<dbReference type="InterPro" id="IPR043128">
    <property type="entry name" value="Rev_trsase/Diguanyl_cyclase"/>
</dbReference>
<dbReference type="SMART" id="SM00028">
    <property type="entry name" value="TPR"/>
    <property type="match status" value="4"/>
</dbReference>
<dbReference type="InterPro" id="IPR050469">
    <property type="entry name" value="Diguanylate_Cyclase"/>
</dbReference>
<dbReference type="InterPro" id="IPR011990">
    <property type="entry name" value="TPR-like_helical_dom_sf"/>
</dbReference>
<dbReference type="InterPro" id="IPR029787">
    <property type="entry name" value="Nucleotide_cyclase"/>
</dbReference>
<proteinExistence type="predicted"/>
<evidence type="ECO:0000256" key="2">
    <source>
        <dbReference type="ARBA" id="ARBA00034247"/>
    </source>
</evidence>
<keyword evidence="4" id="KW-1133">Transmembrane helix</keyword>
<evidence type="ECO:0000256" key="3">
    <source>
        <dbReference type="SAM" id="Coils"/>
    </source>
</evidence>
<keyword evidence="4" id="KW-0812">Transmembrane</keyword>
<protein>
    <recommendedName>
        <fullName evidence="1">diguanylate cyclase</fullName>
        <ecNumber evidence="1">2.7.7.65</ecNumber>
    </recommendedName>
</protein>
<comment type="caution">
    <text evidence="7">The sequence shown here is derived from an EMBL/GenBank/DDBJ whole genome shotgun (WGS) entry which is preliminary data.</text>
</comment>
<dbReference type="GO" id="GO:0052621">
    <property type="term" value="F:diguanylate cyclase activity"/>
    <property type="evidence" value="ECO:0007669"/>
    <property type="project" value="UniProtKB-EC"/>
</dbReference>
<keyword evidence="8" id="KW-1185">Reference proteome</keyword>
<name>A0ABT0KS75_9GAMM</name>
<dbReference type="EC" id="2.7.7.65" evidence="1"/>
<evidence type="ECO:0000256" key="4">
    <source>
        <dbReference type="SAM" id="Phobius"/>
    </source>
</evidence>
<evidence type="ECO:0000256" key="5">
    <source>
        <dbReference type="SAM" id="SignalP"/>
    </source>
</evidence>
<dbReference type="Proteomes" id="UP001202134">
    <property type="component" value="Unassembled WGS sequence"/>
</dbReference>
<dbReference type="Gene3D" id="3.30.70.270">
    <property type="match status" value="1"/>
</dbReference>
<dbReference type="InterPro" id="IPR000160">
    <property type="entry name" value="GGDEF_dom"/>
</dbReference>
<dbReference type="SUPFAM" id="SSF48452">
    <property type="entry name" value="TPR-like"/>
    <property type="match status" value="1"/>
</dbReference>
<evidence type="ECO:0000313" key="7">
    <source>
        <dbReference type="EMBL" id="MCL1046509.1"/>
    </source>
</evidence>
<gene>
    <name evidence="7" type="ORF">L2737_14430</name>
</gene>
<keyword evidence="7" id="KW-0808">Transferase</keyword>
<organism evidence="7 8">
    <name type="scientific">Shewanella electrodiphila</name>
    <dbReference type="NCBI Taxonomy" id="934143"/>
    <lineage>
        <taxon>Bacteria</taxon>
        <taxon>Pseudomonadati</taxon>
        <taxon>Pseudomonadota</taxon>
        <taxon>Gammaproteobacteria</taxon>
        <taxon>Alteromonadales</taxon>
        <taxon>Shewanellaceae</taxon>
        <taxon>Shewanella</taxon>
    </lineage>
</organism>
<evidence type="ECO:0000313" key="8">
    <source>
        <dbReference type="Proteomes" id="UP001202134"/>
    </source>
</evidence>
<dbReference type="CDD" id="cd01949">
    <property type="entry name" value="GGDEF"/>
    <property type="match status" value="1"/>
</dbReference>
<comment type="catalytic activity">
    <reaction evidence="2">
        <text>2 GTP = 3',3'-c-di-GMP + 2 diphosphate</text>
        <dbReference type="Rhea" id="RHEA:24898"/>
        <dbReference type="ChEBI" id="CHEBI:33019"/>
        <dbReference type="ChEBI" id="CHEBI:37565"/>
        <dbReference type="ChEBI" id="CHEBI:58805"/>
        <dbReference type="EC" id="2.7.7.65"/>
    </reaction>
</comment>
<sequence>MKSYNDPAFLKVLMVRFFIATLFCTLAVNSKADEVVFDPLETIYNSQQGRELVELYYQADAEPEKVEAELEVLNNQGAIDENPYYKAIYYRIKHNITLGRTDIEQAEVIAKAMYQYGQDVDQQWVVAEALTLKGILAARQGEGDKAKRLIDQAIELASQLNYHRLWARALNARGVLHSRELQYEASLNDYHHAISLLLNIKYNNFLSKVYSNISVVYSRVKDWPNAIKYNELATDLYINSGAASFEHLVVLYSNASHIMLQVNDIEAATDFSQKSTAVARKSNNAQLVVNALWTQGELLINQQRYLEAESIVMECIELSAGMYDPLARNQCLYGLSQVRLYQQNFEDAETNALQALAGFTEINNQDFSLSVHQLLANLYQQTERFPQAITHLIAYYEGRKKQLFDKREEQIFELQMKFDTQLQEEKIALLTAENELAAATLEKKGLQEKLWMLVLGISFIGLVFLIHRYVTHEKRIKHLSSTNKNLFMQSNKDPLTGLHNRRYLENFVEHKAIRSQVSYYSVLMLDCDKFKNVNDTYGHEVGDEVLKTCAERLQSCIRGKDILARWGGEEFMVLLALESAELQSQVLKRFNNVIAEQPMKIAELELSVSISIGATMPVAANELVKGWLHYKTMADVALYQAKGQGRNCAVISRNEEVL</sequence>
<feature type="domain" description="GGDEF" evidence="6">
    <location>
        <begin position="518"/>
        <end position="654"/>
    </location>
</feature>
<keyword evidence="3" id="KW-0175">Coiled coil</keyword>
<feature type="coiled-coil region" evidence="3">
    <location>
        <begin position="422"/>
        <end position="449"/>
    </location>
</feature>
<accession>A0ABT0KS75</accession>
<dbReference type="SUPFAM" id="SSF55073">
    <property type="entry name" value="Nucleotide cyclase"/>
    <property type="match status" value="1"/>
</dbReference>
<dbReference type="InterPro" id="IPR019734">
    <property type="entry name" value="TPR_rpt"/>
</dbReference>
<dbReference type="PANTHER" id="PTHR45138:SF9">
    <property type="entry name" value="DIGUANYLATE CYCLASE DGCM-RELATED"/>
    <property type="match status" value="1"/>
</dbReference>
<feature type="signal peptide" evidence="5">
    <location>
        <begin position="1"/>
        <end position="32"/>
    </location>
</feature>
<dbReference type="NCBIfam" id="TIGR00254">
    <property type="entry name" value="GGDEF"/>
    <property type="match status" value="1"/>
</dbReference>
<feature type="chain" id="PRO_5045169588" description="diguanylate cyclase" evidence="5">
    <location>
        <begin position="33"/>
        <end position="658"/>
    </location>
</feature>
<dbReference type="RefSeq" id="WP_248956160.1">
    <property type="nucleotide sequence ID" value="NZ_JAKIKU010000007.1"/>
</dbReference>
<keyword evidence="5" id="KW-0732">Signal</keyword>
<evidence type="ECO:0000259" key="6">
    <source>
        <dbReference type="PROSITE" id="PS50887"/>
    </source>
</evidence>
<keyword evidence="4" id="KW-0472">Membrane</keyword>
<dbReference type="PROSITE" id="PS50887">
    <property type="entry name" value="GGDEF"/>
    <property type="match status" value="1"/>
</dbReference>
<dbReference type="SMART" id="SM00267">
    <property type="entry name" value="GGDEF"/>
    <property type="match status" value="1"/>
</dbReference>
<reference evidence="7 8" key="1">
    <citation type="submission" date="2022-01" db="EMBL/GenBank/DDBJ databases">
        <title>Whole genome-based taxonomy of the Shewanellaceae.</title>
        <authorList>
            <person name="Martin-Rodriguez A.J."/>
        </authorList>
    </citation>
    <scope>NUCLEOTIDE SEQUENCE [LARGE SCALE GENOMIC DNA]</scope>
    <source>
        <strain evidence="7 8">DSM 24955</strain>
    </source>
</reference>
<evidence type="ECO:0000256" key="1">
    <source>
        <dbReference type="ARBA" id="ARBA00012528"/>
    </source>
</evidence>
<dbReference type="PANTHER" id="PTHR45138">
    <property type="entry name" value="REGULATORY COMPONENTS OF SENSORY TRANSDUCTION SYSTEM"/>
    <property type="match status" value="1"/>
</dbReference>
<feature type="transmembrane region" description="Helical" evidence="4">
    <location>
        <begin position="450"/>
        <end position="470"/>
    </location>
</feature>
<dbReference type="Pfam" id="PF00990">
    <property type="entry name" value="GGDEF"/>
    <property type="match status" value="1"/>
</dbReference>
<keyword evidence="7" id="KW-0548">Nucleotidyltransferase</keyword>
<dbReference type="Gene3D" id="1.25.40.10">
    <property type="entry name" value="Tetratricopeptide repeat domain"/>
    <property type="match status" value="2"/>
</dbReference>
<dbReference type="EMBL" id="JAKIKU010000007">
    <property type="protein sequence ID" value="MCL1046509.1"/>
    <property type="molecule type" value="Genomic_DNA"/>
</dbReference>